<keyword evidence="1" id="KW-0812">Transmembrane</keyword>
<comment type="caution">
    <text evidence="2">The sequence shown here is derived from an EMBL/GenBank/DDBJ whole genome shotgun (WGS) entry which is preliminary data.</text>
</comment>
<evidence type="ECO:0000313" key="3">
    <source>
        <dbReference type="Proteomes" id="UP001228376"/>
    </source>
</evidence>
<proteinExistence type="predicted"/>
<name>A0ABU5CK91_9BACI</name>
<dbReference type="EMBL" id="JAROCA020000002">
    <property type="protein sequence ID" value="MDY0406758.1"/>
    <property type="molecule type" value="Genomic_DNA"/>
</dbReference>
<feature type="transmembrane region" description="Helical" evidence="1">
    <location>
        <begin position="87"/>
        <end position="106"/>
    </location>
</feature>
<keyword evidence="1" id="KW-0472">Membrane</keyword>
<accession>A0ABU5CK91</accession>
<keyword evidence="1" id="KW-1133">Transmembrane helix</keyword>
<protein>
    <submittedName>
        <fullName evidence="2">Uncharacterized protein</fullName>
    </submittedName>
</protein>
<feature type="transmembrane region" description="Helical" evidence="1">
    <location>
        <begin position="55"/>
        <end position="75"/>
    </location>
</feature>
<evidence type="ECO:0000313" key="2">
    <source>
        <dbReference type="EMBL" id="MDY0406758.1"/>
    </source>
</evidence>
<dbReference type="RefSeq" id="WP_320385062.1">
    <property type="nucleotide sequence ID" value="NZ_JAROCA020000002.1"/>
</dbReference>
<feature type="transmembrane region" description="Helical" evidence="1">
    <location>
        <begin position="31"/>
        <end position="49"/>
    </location>
</feature>
<dbReference type="Proteomes" id="UP001228376">
    <property type="component" value="Unassembled WGS sequence"/>
</dbReference>
<reference evidence="2 3" key="1">
    <citation type="submission" date="2023-10" db="EMBL/GenBank/DDBJ databases">
        <title>179-bfca-hs.</title>
        <authorList>
            <person name="Miliotis G."/>
            <person name="Sengupta P."/>
            <person name="Hameed A."/>
            <person name="Chuvochina M."/>
            <person name="Mcdonagh F."/>
            <person name="Simpson A.C."/>
            <person name="Singh N.K."/>
            <person name="Rekha P.D."/>
            <person name="Raman K."/>
            <person name="Hugenholtz P."/>
            <person name="Venkateswaran K."/>
        </authorList>
    </citation>
    <scope>NUCLEOTIDE SEQUENCE [LARGE SCALE GENOMIC DNA]</scope>
    <source>
        <strain evidence="2 3">179-BFC-A-HS</strain>
    </source>
</reference>
<feature type="transmembrane region" description="Helical" evidence="1">
    <location>
        <begin position="118"/>
        <end position="138"/>
    </location>
</feature>
<organism evidence="2 3">
    <name type="scientific">Tigheibacillus jepli</name>
    <dbReference type="NCBI Taxonomy" id="3035914"/>
    <lineage>
        <taxon>Bacteria</taxon>
        <taxon>Bacillati</taxon>
        <taxon>Bacillota</taxon>
        <taxon>Bacilli</taxon>
        <taxon>Bacillales</taxon>
        <taxon>Bacillaceae</taxon>
        <taxon>Tigheibacillus</taxon>
    </lineage>
</organism>
<keyword evidence="3" id="KW-1185">Reference proteome</keyword>
<sequence>MKINESIKDFNKLPVFVNQHLSFLDTDNIKFIVAAFTFILLDLGTFPLLYPKIPIIYYIAIPLLVFIHLWALRILIKNPFSTQFESLIYIGVLGVVGTICYFMLVQKTAYMNLGIRNLFYYVISTVLYLFIIGILAYYQIQRYSNINKITVQSPQRERAKKARPNMDLLSQYFQRLVIS</sequence>
<evidence type="ECO:0000256" key="1">
    <source>
        <dbReference type="SAM" id="Phobius"/>
    </source>
</evidence>
<gene>
    <name evidence="2" type="ORF">P5G51_016580</name>
</gene>